<evidence type="ECO:0000256" key="1">
    <source>
        <dbReference type="SAM" id="MobiDB-lite"/>
    </source>
</evidence>
<name>A0AAW1MJG1_POPJA</name>
<keyword evidence="3" id="KW-1185">Reference proteome</keyword>
<evidence type="ECO:0000313" key="3">
    <source>
        <dbReference type="Proteomes" id="UP001458880"/>
    </source>
</evidence>
<gene>
    <name evidence="2" type="ORF">QE152_g5764</name>
</gene>
<protein>
    <submittedName>
        <fullName evidence="2">Uncharacterized protein</fullName>
    </submittedName>
</protein>
<organism evidence="2 3">
    <name type="scientific">Popillia japonica</name>
    <name type="common">Japanese beetle</name>
    <dbReference type="NCBI Taxonomy" id="7064"/>
    <lineage>
        <taxon>Eukaryota</taxon>
        <taxon>Metazoa</taxon>
        <taxon>Ecdysozoa</taxon>
        <taxon>Arthropoda</taxon>
        <taxon>Hexapoda</taxon>
        <taxon>Insecta</taxon>
        <taxon>Pterygota</taxon>
        <taxon>Neoptera</taxon>
        <taxon>Endopterygota</taxon>
        <taxon>Coleoptera</taxon>
        <taxon>Polyphaga</taxon>
        <taxon>Scarabaeiformia</taxon>
        <taxon>Scarabaeidae</taxon>
        <taxon>Rutelinae</taxon>
        <taxon>Popillia</taxon>
    </lineage>
</organism>
<comment type="caution">
    <text evidence="2">The sequence shown here is derived from an EMBL/GenBank/DDBJ whole genome shotgun (WGS) entry which is preliminary data.</text>
</comment>
<feature type="region of interest" description="Disordered" evidence="1">
    <location>
        <begin position="74"/>
        <end position="93"/>
    </location>
</feature>
<sequence length="108" mass="12258">MHSAELSAKDLPGDLNCEYRLLISSKTVSSQLRETGLSAKDLPGDLNCEYRLLISSKTVSSQLRETGLSATKARTNPWVSDAKRRKKRLQSPKKYTSWTDAEYRHMVR</sequence>
<proteinExistence type="predicted"/>
<accession>A0AAW1MJG1</accession>
<dbReference type="Proteomes" id="UP001458880">
    <property type="component" value="Unassembled WGS sequence"/>
</dbReference>
<dbReference type="AlphaFoldDB" id="A0AAW1MJG1"/>
<dbReference type="EMBL" id="JASPKY010000036">
    <property type="protein sequence ID" value="KAK9746932.1"/>
    <property type="molecule type" value="Genomic_DNA"/>
</dbReference>
<reference evidence="2 3" key="1">
    <citation type="journal article" date="2024" name="BMC Genomics">
        <title>De novo assembly and annotation of Popillia japonica's genome with initial clues to its potential as an invasive pest.</title>
        <authorList>
            <person name="Cucini C."/>
            <person name="Boschi S."/>
            <person name="Funari R."/>
            <person name="Cardaioli E."/>
            <person name="Iannotti N."/>
            <person name="Marturano G."/>
            <person name="Paoli F."/>
            <person name="Bruttini M."/>
            <person name="Carapelli A."/>
            <person name="Frati F."/>
            <person name="Nardi F."/>
        </authorList>
    </citation>
    <scope>NUCLEOTIDE SEQUENCE [LARGE SCALE GENOMIC DNA]</scope>
    <source>
        <strain evidence="2">DMR45628</strain>
    </source>
</reference>
<evidence type="ECO:0000313" key="2">
    <source>
        <dbReference type="EMBL" id="KAK9746932.1"/>
    </source>
</evidence>